<sequence length="447" mass="49582">LLYSHYIFWKVMVLLLDSFISNSTGTNSSDLNGMGLKPALPGEVTPIARAHVHSRKPRAGEESGSGGETSTSAVTDSSVDSAESEHVIDLTIDGMAARLPTLAEPRTRGLSQLDFNEERIEDSAPRWKSERLQADGTFLESTPSQPEEVITVNFYNPSYQQHVLDPPAWVQELQGGDPTSWTLSDFYDYLSPDYSPTEVYLEESQPMPPDMEDENVHLIASAVPSNTRVITPDDGSGVSSLGASNGLNSGCLYGFVHYNGTCISSCDIFPSYCFNGGQCYVVDGIGAFCRCNIQEYIWNKGSRCESVISNFQVMCIAVGGAAIMLLLLFMLIVFFSKRMHVLKTENRRLRKHSKFRPKSEQHIDNFSLSTVAEGSQANKTMSRYTWEYKPKEDPYSEDCTCKEEPCKCPPKEDESLNNQNSLTSKLENDEAATEDNAEEVKSLQNNV</sequence>
<dbReference type="Pfam" id="PF06567">
    <property type="entry name" value="Neural_ProG_Cyt"/>
    <property type="match status" value="1"/>
</dbReference>
<keyword evidence="6" id="KW-1185">Reference proteome</keyword>
<dbReference type="Ensembl" id="ENSSGRT00000014852.1">
    <property type="protein sequence ID" value="ENSSGRP00000013740.1"/>
    <property type="gene ID" value="ENSSGRG00000008675.1"/>
</dbReference>
<evidence type="ECO:0000259" key="4">
    <source>
        <dbReference type="Pfam" id="PF06567"/>
    </source>
</evidence>
<organism evidence="5 6">
    <name type="scientific">Sinocyclocheilus grahami</name>
    <name type="common">Dianchi golden-line fish</name>
    <name type="synonym">Barbus grahami</name>
    <dbReference type="NCBI Taxonomy" id="75366"/>
    <lineage>
        <taxon>Eukaryota</taxon>
        <taxon>Metazoa</taxon>
        <taxon>Chordata</taxon>
        <taxon>Craniata</taxon>
        <taxon>Vertebrata</taxon>
        <taxon>Euteleostomi</taxon>
        <taxon>Actinopterygii</taxon>
        <taxon>Neopterygii</taxon>
        <taxon>Teleostei</taxon>
        <taxon>Ostariophysi</taxon>
        <taxon>Cypriniformes</taxon>
        <taxon>Cyprinidae</taxon>
        <taxon>Cyprininae</taxon>
        <taxon>Sinocyclocheilus</taxon>
    </lineage>
</organism>
<feature type="transmembrane region" description="Helical" evidence="2">
    <location>
        <begin position="311"/>
        <end position="335"/>
    </location>
</feature>
<dbReference type="OMA" id="YSHYIFW"/>
<dbReference type="InterPro" id="IPR009505">
    <property type="entry name" value="Neural_ProG_Cyt"/>
</dbReference>
<gene>
    <name evidence="5" type="primary">LOC107602387</name>
</gene>
<evidence type="ECO:0000256" key="2">
    <source>
        <dbReference type="SAM" id="Phobius"/>
    </source>
</evidence>
<feature type="region of interest" description="Disordered" evidence="1">
    <location>
        <begin position="409"/>
        <end position="447"/>
    </location>
</feature>
<accession>A0A672KT85</accession>
<dbReference type="GO" id="GO:0048858">
    <property type="term" value="P:cell projection morphogenesis"/>
    <property type="evidence" value="ECO:0007669"/>
    <property type="project" value="TreeGrafter"/>
</dbReference>
<keyword evidence="2" id="KW-0812">Transmembrane</keyword>
<feature type="compositionally biased region" description="Polar residues" evidence="1">
    <location>
        <begin position="416"/>
        <end position="425"/>
    </location>
</feature>
<keyword evidence="3" id="KW-0732">Signal</keyword>
<evidence type="ECO:0000256" key="1">
    <source>
        <dbReference type="SAM" id="MobiDB-lite"/>
    </source>
</evidence>
<reference evidence="5" key="1">
    <citation type="submission" date="2025-08" db="UniProtKB">
        <authorList>
            <consortium name="Ensembl"/>
        </authorList>
    </citation>
    <scope>IDENTIFICATION</scope>
</reference>
<proteinExistence type="predicted"/>
<feature type="region of interest" description="Disordered" evidence="1">
    <location>
        <begin position="52"/>
        <end position="82"/>
    </location>
</feature>
<dbReference type="PANTHER" id="PTHR15381:SF1">
    <property type="entry name" value="CHONDROITIN SULFATE PROTEOGLYCAN 5"/>
    <property type="match status" value="1"/>
</dbReference>
<feature type="domain" description="Neural chondroitin sulphate proteoglycan cytoplasmic" evidence="4">
    <location>
        <begin position="339"/>
        <end position="447"/>
    </location>
</feature>
<name>A0A672KT85_SINGR</name>
<feature type="compositionally biased region" description="Low complexity" evidence="1">
    <location>
        <begin position="68"/>
        <end position="81"/>
    </location>
</feature>
<reference evidence="5" key="2">
    <citation type="submission" date="2025-09" db="UniProtKB">
        <authorList>
            <consortium name="Ensembl"/>
        </authorList>
    </citation>
    <scope>IDENTIFICATION</scope>
</reference>
<feature type="signal peptide" evidence="3">
    <location>
        <begin position="1"/>
        <end position="25"/>
    </location>
</feature>
<dbReference type="AlphaFoldDB" id="A0A672KT85"/>
<evidence type="ECO:0000256" key="3">
    <source>
        <dbReference type="SAM" id="SignalP"/>
    </source>
</evidence>
<feature type="chain" id="PRO_5025340573" evidence="3">
    <location>
        <begin position="26"/>
        <end position="447"/>
    </location>
</feature>
<dbReference type="Proteomes" id="UP000472262">
    <property type="component" value="Unassembled WGS sequence"/>
</dbReference>
<dbReference type="InParanoid" id="A0A672KT85"/>
<evidence type="ECO:0000313" key="5">
    <source>
        <dbReference type="Ensembl" id="ENSSGRP00000013740.1"/>
    </source>
</evidence>
<keyword evidence="2" id="KW-0472">Membrane</keyword>
<evidence type="ECO:0000313" key="6">
    <source>
        <dbReference type="Proteomes" id="UP000472262"/>
    </source>
</evidence>
<keyword evidence="2" id="KW-1133">Transmembrane helix</keyword>
<protein>
    <submittedName>
        <fullName evidence="5">Uncharacterized LOC107602387</fullName>
    </submittedName>
</protein>
<dbReference type="PANTHER" id="PTHR15381">
    <property type="entry name" value="CHONDROITIN SULFATE PROTEOGLYCAN 5 -RELATED"/>
    <property type="match status" value="1"/>
</dbReference>
<dbReference type="GO" id="GO:0045202">
    <property type="term" value="C:synapse"/>
    <property type="evidence" value="ECO:0007669"/>
    <property type="project" value="TreeGrafter"/>
</dbReference>